<evidence type="ECO:0000256" key="1">
    <source>
        <dbReference type="SAM" id="MobiDB-lite"/>
    </source>
</evidence>
<sequence length="116" mass="11951">MLDPRVGDGASLELVIKTGHDGPQLSFGSWRQPSEGVVQYVSGMERIAASAAGAICRQIAAGLSQETAIGAERFRYGVDPEALFLHALDRETGAGGDCGYPVNSDSGAGAPLFGAQ</sequence>
<accession>A0AAU3I093</accession>
<organism evidence="2">
    <name type="scientific">Streptomyces sp. NBC_01393</name>
    <dbReference type="NCBI Taxonomy" id="2903851"/>
    <lineage>
        <taxon>Bacteria</taxon>
        <taxon>Bacillati</taxon>
        <taxon>Actinomycetota</taxon>
        <taxon>Actinomycetes</taxon>
        <taxon>Kitasatosporales</taxon>
        <taxon>Streptomycetaceae</taxon>
        <taxon>Streptomyces</taxon>
    </lineage>
</organism>
<name>A0AAU3I093_9ACTN</name>
<dbReference type="AlphaFoldDB" id="A0AAU3I093"/>
<feature type="region of interest" description="Disordered" evidence="1">
    <location>
        <begin position="97"/>
        <end position="116"/>
    </location>
</feature>
<proteinExistence type="predicted"/>
<evidence type="ECO:0000313" key="2">
    <source>
        <dbReference type="EMBL" id="WTZ10806.1"/>
    </source>
</evidence>
<gene>
    <name evidence="2" type="ORF">OG699_24200</name>
</gene>
<dbReference type="EMBL" id="CP109546">
    <property type="protein sequence ID" value="WTZ10806.1"/>
    <property type="molecule type" value="Genomic_DNA"/>
</dbReference>
<protein>
    <submittedName>
        <fullName evidence="2">Uncharacterized protein</fullName>
    </submittedName>
</protein>
<reference evidence="2" key="1">
    <citation type="submission" date="2022-10" db="EMBL/GenBank/DDBJ databases">
        <title>The complete genomes of actinobacterial strains from the NBC collection.</title>
        <authorList>
            <person name="Joergensen T.S."/>
            <person name="Alvarez Arevalo M."/>
            <person name="Sterndorff E.B."/>
            <person name="Faurdal D."/>
            <person name="Vuksanovic O."/>
            <person name="Mourched A.-S."/>
            <person name="Charusanti P."/>
            <person name="Shaw S."/>
            <person name="Blin K."/>
            <person name="Weber T."/>
        </authorList>
    </citation>
    <scope>NUCLEOTIDE SEQUENCE</scope>
    <source>
        <strain evidence="2">NBC_01393</strain>
    </source>
</reference>